<keyword evidence="5" id="KW-1185">Reference proteome</keyword>
<dbReference type="PANTHER" id="PTHR31836">
    <property type="match status" value="1"/>
</dbReference>
<dbReference type="CDD" id="cd22191">
    <property type="entry name" value="DPBB_RlpA_EXP_N-like"/>
    <property type="match status" value="1"/>
</dbReference>
<evidence type="ECO:0000259" key="3">
    <source>
        <dbReference type="PROSITE" id="PS51782"/>
    </source>
</evidence>
<feature type="domain" description="LysM" evidence="3">
    <location>
        <begin position="184"/>
        <end position="230"/>
    </location>
</feature>
<dbReference type="InterPro" id="IPR036779">
    <property type="entry name" value="LysM_dom_sf"/>
</dbReference>
<dbReference type="PROSITE" id="PS51257">
    <property type="entry name" value="PROKAR_LIPOPROTEIN"/>
    <property type="match status" value="1"/>
</dbReference>
<sequence length="230" mass="23225">MKFSGFFALFALAVTVSATTGPATFYTPGGALGACGTPIQDTDFAVALTAPNYDSGAHCGQTITVTYNGNTITVTVRDLCPGCGTNGIDLTETAFAALASTDLGVIQVDWEFGSGSGGGNPPPGCTTYTVKAGDTCSAIERMFGISDANLHAWNPAINALCTNLQIGQVLCVSGSTGGGGGCPQHYTVVSGDTCSAIETRFGISDASLHSMNPSINGGCTNLQIGQVLCV</sequence>
<dbReference type="Pfam" id="PF03330">
    <property type="entry name" value="DPBB_1"/>
    <property type="match status" value="1"/>
</dbReference>
<dbReference type="EMBL" id="JARKIF010000004">
    <property type="protein sequence ID" value="KAJ7642028.1"/>
    <property type="molecule type" value="Genomic_DNA"/>
</dbReference>
<dbReference type="Pfam" id="PF01476">
    <property type="entry name" value="LysM"/>
    <property type="match status" value="2"/>
</dbReference>
<feature type="chain" id="PRO_5041922024" evidence="2">
    <location>
        <begin position="19"/>
        <end position="230"/>
    </location>
</feature>
<evidence type="ECO:0000313" key="4">
    <source>
        <dbReference type="EMBL" id="KAJ7642028.1"/>
    </source>
</evidence>
<dbReference type="AlphaFoldDB" id="A0AAD7C8P0"/>
<feature type="signal peptide" evidence="2">
    <location>
        <begin position="1"/>
        <end position="18"/>
    </location>
</feature>
<gene>
    <name evidence="4" type="ORF">FB45DRAFT_1022742</name>
</gene>
<proteinExistence type="predicted"/>
<dbReference type="Proteomes" id="UP001221142">
    <property type="component" value="Unassembled WGS sequence"/>
</dbReference>
<dbReference type="SMART" id="SM00257">
    <property type="entry name" value="LysM"/>
    <property type="match status" value="2"/>
</dbReference>
<dbReference type="SUPFAM" id="SSF50685">
    <property type="entry name" value="Barwin-like endoglucanases"/>
    <property type="match status" value="1"/>
</dbReference>
<dbReference type="InterPro" id="IPR009009">
    <property type="entry name" value="RlpA-like_DPBB"/>
</dbReference>
<dbReference type="Gene3D" id="2.40.40.10">
    <property type="entry name" value="RlpA-like domain"/>
    <property type="match status" value="1"/>
</dbReference>
<dbReference type="InterPro" id="IPR036908">
    <property type="entry name" value="RlpA-like_sf"/>
</dbReference>
<evidence type="ECO:0000313" key="5">
    <source>
        <dbReference type="Proteomes" id="UP001221142"/>
    </source>
</evidence>
<evidence type="ECO:0000256" key="1">
    <source>
        <dbReference type="ARBA" id="ARBA00022729"/>
    </source>
</evidence>
<protein>
    <submittedName>
        <fullName evidence="4">RlpA-like double-psi beta-barrel-protein domain-containing protein-containing protein</fullName>
    </submittedName>
</protein>
<dbReference type="InterPro" id="IPR051477">
    <property type="entry name" value="Expansin_CellWall"/>
</dbReference>
<dbReference type="Gene3D" id="3.10.350.10">
    <property type="entry name" value="LysM domain"/>
    <property type="match status" value="2"/>
</dbReference>
<feature type="domain" description="LysM" evidence="3">
    <location>
        <begin position="126"/>
        <end position="172"/>
    </location>
</feature>
<dbReference type="SUPFAM" id="SSF54106">
    <property type="entry name" value="LysM domain"/>
    <property type="match status" value="2"/>
</dbReference>
<accession>A0AAD7C8P0</accession>
<dbReference type="PANTHER" id="PTHR31836:SF28">
    <property type="entry name" value="SRCR DOMAIN-CONTAINING PROTEIN-RELATED"/>
    <property type="match status" value="1"/>
</dbReference>
<reference evidence="4" key="1">
    <citation type="submission" date="2023-03" db="EMBL/GenBank/DDBJ databases">
        <title>Massive genome expansion in bonnet fungi (Mycena s.s.) driven by repeated elements and novel gene families across ecological guilds.</title>
        <authorList>
            <consortium name="Lawrence Berkeley National Laboratory"/>
            <person name="Harder C.B."/>
            <person name="Miyauchi S."/>
            <person name="Viragh M."/>
            <person name="Kuo A."/>
            <person name="Thoen E."/>
            <person name="Andreopoulos B."/>
            <person name="Lu D."/>
            <person name="Skrede I."/>
            <person name="Drula E."/>
            <person name="Henrissat B."/>
            <person name="Morin E."/>
            <person name="Kohler A."/>
            <person name="Barry K."/>
            <person name="LaButti K."/>
            <person name="Morin E."/>
            <person name="Salamov A."/>
            <person name="Lipzen A."/>
            <person name="Mereny Z."/>
            <person name="Hegedus B."/>
            <person name="Baldrian P."/>
            <person name="Stursova M."/>
            <person name="Weitz H."/>
            <person name="Taylor A."/>
            <person name="Grigoriev I.V."/>
            <person name="Nagy L.G."/>
            <person name="Martin F."/>
            <person name="Kauserud H."/>
        </authorList>
    </citation>
    <scope>NUCLEOTIDE SEQUENCE</scope>
    <source>
        <strain evidence="4">9284</strain>
    </source>
</reference>
<comment type="caution">
    <text evidence="4">The sequence shown here is derived from an EMBL/GenBank/DDBJ whole genome shotgun (WGS) entry which is preliminary data.</text>
</comment>
<organism evidence="4 5">
    <name type="scientific">Roridomyces roridus</name>
    <dbReference type="NCBI Taxonomy" id="1738132"/>
    <lineage>
        <taxon>Eukaryota</taxon>
        <taxon>Fungi</taxon>
        <taxon>Dikarya</taxon>
        <taxon>Basidiomycota</taxon>
        <taxon>Agaricomycotina</taxon>
        <taxon>Agaricomycetes</taxon>
        <taxon>Agaricomycetidae</taxon>
        <taxon>Agaricales</taxon>
        <taxon>Marasmiineae</taxon>
        <taxon>Mycenaceae</taxon>
        <taxon>Roridomyces</taxon>
    </lineage>
</organism>
<evidence type="ECO:0000256" key="2">
    <source>
        <dbReference type="SAM" id="SignalP"/>
    </source>
</evidence>
<dbReference type="PROSITE" id="PS51782">
    <property type="entry name" value="LYSM"/>
    <property type="match status" value="2"/>
</dbReference>
<name>A0AAD7C8P0_9AGAR</name>
<dbReference type="CDD" id="cd00118">
    <property type="entry name" value="LysM"/>
    <property type="match status" value="2"/>
</dbReference>
<keyword evidence="1 2" id="KW-0732">Signal</keyword>
<dbReference type="InterPro" id="IPR018392">
    <property type="entry name" value="LysM"/>
</dbReference>